<dbReference type="AlphaFoldDB" id="A0A383DSS2"/>
<dbReference type="InterPro" id="IPR045031">
    <property type="entry name" value="DHP_synth-like"/>
</dbReference>
<dbReference type="EMBL" id="UINC01219893">
    <property type="protein sequence ID" value="SVE47572.1"/>
    <property type="molecule type" value="Genomic_DNA"/>
</dbReference>
<protein>
    <recommendedName>
        <fullName evidence="1">Pterin-binding domain-containing protein</fullName>
    </recommendedName>
</protein>
<evidence type="ECO:0000259" key="1">
    <source>
        <dbReference type="PROSITE" id="PS50972"/>
    </source>
</evidence>
<reference evidence="2" key="1">
    <citation type="submission" date="2018-05" db="EMBL/GenBank/DDBJ databases">
        <authorList>
            <person name="Lanie J.A."/>
            <person name="Ng W.-L."/>
            <person name="Kazmierczak K.M."/>
            <person name="Andrzejewski T.M."/>
            <person name="Davidsen T.M."/>
            <person name="Wayne K.J."/>
            <person name="Tettelin H."/>
            <person name="Glass J.I."/>
            <person name="Rusch D."/>
            <person name="Podicherti R."/>
            <person name="Tsui H.-C.T."/>
            <person name="Winkler M.E."/>
        </authorList>
    </citation>
    <scope>NUCLEOTIDE SEQUENCE</scope>
</reference>
<feature type="non-terminal residue" evidence="2">
    <location>
        <position position="86"/>
    </location>
</feature>
<name>A0A383DSS2_9ZZZZ</name>
<organism evidence="2">
    <name type="scientific">marine metagenome</name>
    <dbReference type="NCBI Taxonomy" id="408172"/>
    <lineage>
        <taxon>unclassified sequences</taxon>
        <taxon>metagenomes</taxon>
        <taxon>ecological metagenomes</taxon>
    </lineage>
</organism>
<dbReference type="GO" id="GO:0046654">
    <property type="term" value="P:tetrahydrofolate biosynthetic process"/>
    <property type="evidence" value="ECO:0007669"/>
    <property type="project" value="TreeGrafter"/>
</dbReference>
<dbReference type="PROSITE" id="PS50972">
    <property type="entry name" value="PTERIN_BINDING"/>
    <property type="match status" value="1"/>
</dbReference>
<dbReference type="InterPro" id="IPR000489">
    <property type="entry name" value="Pterin-binding_dom"/>
</dbReference>
<dbReference type="Gene3D" id="3.20.20.20">
    <property type="entry name" value="Dihydropteroate synthase-like"/>
    <property type="match status" value="1"/>
</dbReference>
<evidence type="ECO:0000313" key="2">
    <source>
        <dbReference type="EMBL" id="SVE47572.1"/>
    </source>
</evidence>
<feature type="domain" description="Pterin-binding" evidence="1">
    <location>
        <begin position="19"/>
        <end position="86"/>
    </location>
</feature>
<accession>A0A383DSS2</accession>
<proteinExistence type="predicted"/>
<gene>
    <name evidence="2" type="ORF">METZ01_LOCUS500426</name>
</gene>
<dbReference type="InterPro" id="IPR011005">
    <property type="entry name" value="Dihydropteroate_synth-like_sf"/>
</dbReference>
<dbReference type="SUPFAM" id="SSF51717">
    <property type="entry name" value="Dihydropteroate synthetase-like"/>
    <property type="match status" value="1"/>
</dbReference>
<dbReference type="PANTHER" id="PTHR20941:SF1">
    <property type="entry name" value="FOLIC ACID SYNTHESIS PROTEIN FOL1"/>
    <property type="match status" value="1"/>
</dbReference>
<dbReference type="PANTHER" id="PTHR20941">
    <property type="entry name" value="FOLATE SYNTHESIS PROTEINS"/>
    <property type="match status" value="1"/>
</dbReference>
<sequence length="86" mass="9253">MISHVNKLGTVRVGGSNPVRIMGILNTSPESFYKKSVSIGKQKIVDAVHSMEEEGADFIDVGGMSTAPYLSTMISEKIEVARIINA</sequence>
<dbReference type="GO" id="GO:0004156">
    <property type="term" value="F:dihydropteroate synthase activity"/>
    <property type="evidence" value="ECO:0007669"/>
    <property type="project" value="TreeGrafter"/>
</dbReference>
<dbReference type="Pfam" id="PF00809">
    <property type="entry name" value="Pterin_bind"/>
    <property type="match status" value="1"/>
</dbReference>